<accession>A0A934SXL4</accession>
<evidence type="ECO:0000256" key="1">
    <source>
        <dbReference type="SAM" id="MobiDB-lite"/>
    </source>
</evidence>
<feature type="compositionally biased region" description="Basic and acidic residues" evidence="1">
    <location>
        <begin position="1"/>
        <end position="31"/>
    </location>
</feature>
<gene>
    <name evidence="2" type="ORF">JJB74_08110</name>
</gene>
<sequence>METRHPNRERGQTTGSEESRRKQSGDQHMDPPNEGDDVTSQPHRVNRDTRHNDVPEDRNSPPSKAQ</sequence>
<dbReference type="RefSeq" id="WP_200591301.1">
    <property type="nucleotide sequence ID" value="NZ_JAEPBG010000002.1"/>
</dbReference>
<proteinExistence type="predicted"/>
<organism evidence="2 3">
    <name type="scientific">Noviherbaspirillum pedocola</name>
    <dbReference type="NCBI Taxonomy" id="2801341"/>
    <lineage>
        <taxon>Bacteria</taxon>
        <taxon>Pseudomonadati</taxon>
        <taxon>Pseudomonadota</taxon>
        <taxon>Betaproteobacteria</taxon>
        <taxon>Burkholderiales</taxon>
        <taxon>Oxalobacteraceae</taxon>
        <taxon>Noviherbaspirillum</taxon>
    </lineage>
</organism>
<evidence type="ECO:0000313" key="2">
    <source>
        <dbReference type="EMBL" id="MBK4734564.1"/>
    </source>
</evidence>
<name>A0A934SXL4_9BURK</name>
<keyword evidence="3" id="KW-1185">Reference proteome</keyword>
<feature type="region of interest" description="Disordered" evidence="1">
    <location>
        <begin position="1"/>
        <end position="66"/>
    </location>
</feature>
<dbReference type="EMBL" id="JAEPBG010000002">
    <property type="protein sequence ID" value="MBK4734564.1"/>
    <property type="molecule type" value="Genomic_DNA"/>
</dbReference>
<protein>
    <submittedName>
        <fullName evidence="2">Uncharacterized protein</fullName>
    </submittedName>
</protein>
<comment type="caution">
    <text evidence="2">The sequence shown here is derived from an EMBL/GenBank/DDBJ whole genome shotgun (WGS) entry which is preliminary data.</text>
</comment>
<dbReference type="Proteomes" id="UP000622890">
    <property type="component" value="Unassembled WGS sequence"/>
</dbReference>
<reference evidence="2" key="1">
    <citation type="submission" date="2021-01" db="EMBL/GenBank/DDBJ databases">
        <title>Genome sequence of strain Noviherbaspirillum sp. DKR-6.</title>
        <authorList>
            <person name="Chaudhary D.K."/>
        </authorList>
    </citation>
    <scope>NUCLEOTIDE SEQUENCE</scope>
    <source>
        <strain evidence="2">DKR-6</strain>
    </source>
</reference>
<evidence type="ECO:0000313" key="3">
    <source>
        <dbReference type="Proteomes" id="UP000622890"/>
    </source>
</evidence>
<dbReference type="AlphaFoldDB" id="A0A934SXL4"/>
<feature type="compositionally biased region" description="Basic and acidic residues" evidence="1">
    <location>
        <begin position="45"/>
        <end position="59"/>
    </location>
</feature>